<proteinExistence type="predicted"/>
<dbReference type="EMBL" id="NBXA01000007">
    <property type="protein sequence ID" value="RFA15346.1"/>
    <property type="molecule type" value="Genomic_DNA"/>
</dbReference>
<dbReference type="AlphaFoldDB" id="A0A3E0VZN0"/>
<organism evidence="1 2">
    <name type="scientific">Subtercola boreus</name>
    <dbReference type="NCBI Taxonomy" id="120213"/>
    <lineage>
        <taxon>Bacteria</taxon>
        <taxon>Bacillati</taxon>
        <taxon>Actinomycetota</taxon>
        <taxon>Actinomycetes</taxon>
        <taxon>Micrococcales</taxon>
        <taxon>Microbacteriaceae</taxon>
        <taxon>Subtercola</taxon>
    </lineage>
</organism>
<dbReference type="GO" id="GO:0008556">
    <property type="term" value="F:P-type potassium transmembrane transporter activity"/>
    <property type="evidence" value="ECO:0007669"/>
    <property type="project" value="InterPro"/>
</dbReference>
<dbReference type="InterPro" id="IPR011726">
    <property type="entry name" value="KdpF"/>
</dbReference>
<accession>A0A3E0VZN0</accession>
<dbReference type="Pfam" id="PF09604">
    <property type="entry name" value="Potass_KdpF"/>
    <property type="match status" value="1"/>
</dbReference>
<sequence length="29" mass="3139">MIVFSILAAVLAVAALGYLVYALVKPERF</sequence>
<dbReference type="RefSeq" id="WP_116282108.1">
    <property type="nucleotide sequence ID" value="NZ_NBXA01000007.1"/>
</dbReference>
<gene>
    <name evidence="1" type="ORF">B7R21_04845</name>
</gene>
<dbReference type="GO" id="GO:0005886">
    <property type="term" value="C:plasma membrane"/>
    <property type="evidence" value="ECO:0007669"/>
    <property type="project" value="InterPro"/>
</dbReference>
<protein>
    <submittedName>
        <fullName evidence="1">Potassium-transporting ATPase subunit F</fullName>
    </submittedName>
</protein>
<dbReference type="NCBIfam" id="TIGR02115">
    <property type="entry name" value="potass_kdpF"/>
    <property type="match status" value="1"/>
</dbReference>
<name>A0A3E0VZN0_9MICO</name>
<comment type="caution">
    <text evidence="1">The sequence shown here is derived from an EMBL/GenBank/DDBJ whole genome shotgun (WGS) entry which is preliminary data.</text>
</comment>
<dbReference type="Proteomes" id="UP000256709">
    <property type="component" value="Unassembled WGS sequence"/>
</dbReference>
<evidence type="ECO:0000313" key="2">
    <source>
        <dbReference type="Proteomes" id="UP000256709"/>
    </source>
</evidence>
<reference evidence="1 2" key="1">
    <citation type="submission" date="2017-04" db="EMBL/GenBank/DDBJ databases">
        <title>Comparative genome analysis of Subtercola boreus.</title>
        <authorList>
            <person name="Cho Y.-J."/>
            <person name="Cho A."/>
            <person name="Kim O.-S."/>
            <person name="Lee J.-I."/>
        </authorList>
    </citation>
    <scope>NUCLEOTIDE SEQUENCE [LARGE SCALE GENOMIC DNA]</scope>
    <source>
        <strain evidence="1 2">P27444</strain>
    </source>
</reference>
<evidence type="ECO:0000313" key="1">
    <source>
        <dbReference type="EMBL" id="RFA15346.1"/>
    </source>
</evidence>